<dbReference type="Proteomes" id="UP001500689">
    <property type="component" value="Unassembled WGS sequence"/>
</dbReference>
<dbReference type="Gene3D" id="2.30.110.10">
    <property type="entry name" value="Electron Transport, Fmn-binding Protein, Chain A"/>
    <property type="match status" value="1"/>
</dbReference>
<dbReference type="RefSeq" id="WP_344866952.1">
    <property type="nucleotide sequence ID" value="NZ_BAAAZN010000018.1"/>
</dbReference>
<reference evidence="2" key="1">
    <citation type="journal article" date="2019" name="Int. J. Syst. Evol. Microbiol.">
        <title>The Global Catalogue of Microorganisms (GCM) 10K type strain sequencing project: providing services to taxonomists for standard genome sequencing and annotation.</title>
        <authorList>
            <consortium name="The Broad Institute Genomics Platform"/>
            <consortium name="The Broad Institute Genome Sequencing Center for Infectious Disease"/>
            <person name="Wu L."/>
            <person name="Ma J."/>
        </authorList>
    </citation>
    <scope>NUCLEOTIDE SEQUENCE [LARGE SCALE GENOMIC DNA]</scope>
    <source>
        <strain evidence="2">JCM 16898</strain>
    </source>
</reference>
<evidence type="ECO:0000313" key="1">
    <source>
        <dbReference type="EMBL" id="GAA3572671.1"/>
    </source>
</evidence>
<evidence type="ECO:0000313" key="2">
    <source>
        <dbReference type="Proteomes" id="UP001500689"/>
    </source>
</evidence>
<accession>A0ABP6XU18</accession>
<sequence>MRTEAAGYRRRINLLNQVLAGLQRVGIVFGEMRMLTVTGRHSGKPRTFPIELVHLGGTQYLIQVFPKADWVANARAAGGGTLARGRRSSEVRLVELPIEQRRPILREMILTCPPDVADRYVTVGMTAAPTADAVVAAAERIAVFRVEPG</sequence>
<comment type="caution">
    <text evidence="1">The sequence shown here is derived from an EMBL/GenBank/DDBJ whole genome shotgun (WGS) entry which is preliminary data.</text>
</comment>
<name>A0ABP6XU18_9PSEU</name>
<keyword evidence="2" id="KW-1185">Reference proteome</keyword>
<gene>
    <name evidence="1" type="ORF">GCM10022222_66090</name>
</gene>
<proteinExistence type="predicted"/>
<dbReference type="Pfam" id="PF04075">
    <property type="entry name" value="F420H2_quin_red"/>
    <property type="match status" value="1"/>
</dbReference>
<dbReference type="EMBL" id="BAAAZN010000018">
    <property type="protein sequence ID" value="GAA3572671.1"/>
    <property type="molecule type" value="Genomic_DNA"/>
</dbReference>
<protein>
    <submittedName>
        <fullName evidence="1">Nitroreductase family deazaflavin-dependent oxidoreductase</fullName>
    </submittedName>
</protein>
<organism evidence="1 2">
    <name type="scientific">Amycolatopsis ultiminotia</name>
    <dbReference type="NCBI Taxonomy" id="543629"/>
    <lineage>
        <taxon>Bacteria</taxon>
        <taxon>Bacillati</taxon>
        <taxon>Actinomycetota</taxon>
        <taxon>Actinomycetes</taxon>
        <taxon>Pseudonocardiales</taxon>
        <taxon>Pseudonocardiaceae</taxon>
        <taxon>Amycolatopsis</taxon>
    </lineage>
</organism>
<dbReference type="InterPro" id="IPR012349">
    <property type="entry name" value="Split_barrel_FMN-bd"/>
</dbReference>
<dbReference type="InterPro" id="IPR004378">
    <property type="entry name" value="F420H2_quin_Rdtase"/>
</dbReference>